<dbReference type="PANTHER" id="PTHR42939:SF1">
    <property type="entry name" value="ABC TRANSPORTER ATP-BINDING PROTEIN ALBC-RELATED"/>
    <property type="match status" value="1"/>
</dbReference>
<gene>
    <name evidence="5" type="ORF">QM524_24475</name>
</gene>
<sequence length="262" mass="29057">MNIDCPVIEIENLSMNYGEKQVLKGLNLTVNHGQIVGYIGPNGAGKSTTLKTLIGMITGFSGKVRVLGYDIRTHSLEVKHKVGYVPENAQLYEQLTPLEYLRFVGRLHKMPDHKIANISPKMLEVFELGNMADRRMSVFSKGSKQKIQLIAGMMHNPDLIILDEPLSGLDPNAVLLVKEILGKLKLQGKTIFYSSHLMDVVEKISDRIIVINQGEIIADGTFEELQQNAIGSLESIFSNLTGNTSHIKDNAELFVSVLDDIK</sequence>
<dbReference type="RefSeq" id="WP_283346664.1">
    <property type="nucleotide sequence ID" value="NZ_JASHIF010000028.1"/>
</dbReference>
<dbReference type="Proteomes" id="UP001236507">
    <property type="component" value="Unassembled WGS sequence"/>
</dbReference>
<dbReference type="PANTHER" id="PTHR42939">
    <property type="entry name" value="ABC TRANSPORTER ATP-BINDING PROTEIN ALBC-RELATED"/>
    <property type="match status" value="1"/>
</dbReference>
<keyword evidence="2" id="KW-0547">Nucleotide-binding</keyword>
<dbReference type="Gene3D" id="3.40.50.300">
    <property type="entry name" value="P-loop containing nucleotide triphosphate hydrolases"/>
    <property type="match status" value="1"/>
</dbReference>
<evidence type="ECO:0000313" key="6">
    <source>
        <dbReference type="Proteomes" id="UP001236507"/>
    </source>
</evidence>
<keyword evidence="6" id="KW-1185">Reference proteome</keyword>
<reference evidence="5 6" key="1">
    <citation type="submission" date="2023-05" db="EMBL/GenBank/DDBJ databases">
        <title>Novel species of genus Flectobacillus isolated from stream in China.</title>
        <authorList>
            <person name="Lu H."/>
        </authorList>
    </citation>
    <scope>NUCLEOTIDE SEQUENCE [LARGE SCALE GENOMIC DNA]</scope>
    <source>
        <strain evidence="5 6">KCTC 42575</strain>
    </source>
</reference>
<dbReference type="InterPro" id="IPR051782">
    <property type="entry name" value="ABC_Transporter_VariousFunc"/>
</dbReference>
<dbReference type="GO" id="GO:0005524">
    <property type="term" value="F:ATP binding"/>
    <property type="evidence" value="ECO:0007669"/>
    <property type="project" value="UniProtKB-KW"/>
</dbReference>
<evidence type="ECO:0000256" key="2">
    <source>
        <dbReference type="ARBA" id="ARBA00022741"/>
    </source>
</evidence>
<evidence type="ECO:0000256" key="3">
    <source>
        <dbReference type="ARBA" id="ARBA00022840"/>
    </source>
</evidence>
<dbReference type="InterPro" id="IPR027417">
    <property type="entry name" value="P-loop_NTPase"/>
</dbReference>
<dbReference type="CDD" id="cd03230">
    <property type="entry name" value="ABC_DR_subfamily_A"/>
    <property type="match status" value="1"/>
</dbReference>
<accession>A0ABT6YFM4</accession>
<dbReference type="InterPro" id="IPR003439">
    <property type="entry name" value="ABC_transporter-like_ATP-bd"/>
</dbReference>
<dbReference type="PROSITE" id="PS50893">
    <property type="entry name" value="ABC_TRANSPORTER_2"/>
    <property type="match status" value="1"/>
</dbReference>
<keyword evidence="3 5" id="KW-0067">ATP-binding</keyword>
<proteinExistence type="predicted"/>
<dbReference type="SUPFAM" id="SSF52540">
    <property type="entry name" value="P-loop containing nucleoside triphosphate hydrolases"/>
    <property type="match status" value="1"/>
</dbReference>
<protein>
    <submittedName>
        <fullName evidence="5">ABC transporter ATP-binding protein</fullName>
    </submittedName>
</protein>
<keyword evidence="1" id="KW-0813">Transport</keyword>
<organism evidence="5 6">
    <name type="scientific">Flectobacillus roseus</name>
    <dbReference type="NCBI Taxonomy" id="502259"/>
    <lineage>
        <taxon>Bacteria</taxon>
        <taxon>Pseudomonadati</taxon>
        <taxon>Bacteroidota</taxon>
        <taxon>Cytophagia</taxon>
        <taxon>Cytophagales</taxon>
        <taxon>Flectobacillaceae</taxon>
        <taxon>Flectobacillus</taxon>
    </lineage>
</organism>
<evidence type="ECO:0000256" key="1">
    <source>
        <dbReference type="ARBA" id="ARBA00022448"/>
    </source>
</evidence>
<dbReference type="SMART" id="SM00382">
    <property type="entry name" value="AAA"/>
    <property type="match status" value="1"/>
</dbReference>
<dbReference type="Pfam" id="PF00005">
    <property type="entry name" value="ABC_tran"/>
    <property type="match status" value="1"/>
</dbReference>
<evidence type="ECO:0000259" key="4">
    <source>
        <dbReference type="PROSITE" id="PS50893"/>
    </source>
</evidence>
<name>A0ABT6YFM4_9BACT</name>
<dbReference type="InterPro" id="IPR003593">
    <property type="entry name" value="AAA+_ATPase"/>
</dbReference>
<dbReference type="EMBL" id="JASHIF010000028">
    <property type="protein sequence ID" value="MDI9862402.1"/>
    <property type="molecule type" value="Genomic_DNA"/>
</dbReference>
<comment type="caution">
    <text evidence="5">The sequence shown here is derived from an EMBL/GenBank/DDBJ whole genome shotgun (WGS) entry which is preliminary data.</text>
</comment>
<evidence type="ECO:0000313" key="5">
    <source>
        <dbReference type="EMBL" id="MDI9862402.1"/>
    </source>
</evidence>
<feature type="domain" description="ABC transporter" evidence="4">
    <location>
        <begin position="8"/>
        <end position="238"/>
    </location>
</feature>